<dbReference type="AlphaFoldDB" id="A0A9P5U761"/>
<proteinExistence type="inferred from homology"/>
<keyword evidence="3" id="KW-1133">Transmembrane helix</keyword>
<protein>
    <submittedName>
        <fullName evidence="5">Aspartic peptidase domain-containing protein</fullName>
    </submittedName>
</protein>
<gene>
    <name evidence="5" type="ORF">BDP27DRAFT_1266293</name>
</gene>
<feature type="region of interest" description="Disordered" evidence="2">
    <location>
        <begin position="383"/>
        <end position="415"/>
    </location>
</feature>
<dbReference type="InterPro" id="IPR033121">
    <property type="entry name" value="PEPTIDASE_A1"/>
</dbReference>
<evidence type="ECO:0000313" key="6">
    <source>
        <dbReference type="Proteomes" id="UP000772434"/>
    </source>
</evidence>
<dbReference type="PANTHER" id="PTHR47966">
    <property type="entry name" value="BETA-SITE APP-CLEAVING ENZYME, ISOFORM A-RELATED"/>
    <property type="match status" value="1"/>
</dbReference>
<dbReference type="Proteomes" id="UP000772434">
    <property type="component" value="Unassembled WGS sequence"/>
</dbReference>
<feature type="compositionally biased region" description="Low complexity" evidence="2">
    <location>
        <begin position="390"/>
        <end position="415"/>
    </location>
</feature>
<dbReference type="PANTHER" id="PTHR47966:SF73">
    <property type="entry name" value="PEPTIDASE A1 DOMAIN-CONTAINING PROTEIN"/>
    <property type="match status" value="1"/>
</dbReference>
<dbReference type="PROSITE" id="PS51767">
    <property type="entry name" value="PEPTIDASE_A1"/>
    <property type="match status" value="1"/>
</dbReference>
<dbReference type="GO" id="GO:0006508">
    <property type="term" value="P:proteolysis"/>
    <property type="evidence" value="ECO:0007669"/>
    <property type="project" value="InterPro"/>
</dbReference>
<name>A0A9P5U761_9AGAR</name>
<dbReference type="InterPro" id="IPR034164">
    <property type="entry name" value="Pepsin-like_dom"/>
</dbReference>
<keyword evidence="6" id="KW-1185">Reference proteome</keyword>
<keyword evidence="3" id="KW-0812">Transmembrane</keyword>
<organism evidence="5 6">
    <name type="scientific">Rhodocollybia butyracea</name>
    <dbReference type="NCBI Taxonomy" id="206335"/>
    <lineage>
        <taxon>Eukaryota</taxon>
        <taxon>Fungi</taxon>
        <taxon>Dikarya</taxon>
        <taxon>Basidiomycota</taxon>
        <taxon>Agaricomycotina</taxon>
        <taxon>Agaricomycetes</taxon>
        <taxon>Agaricomycetidae</taxon>
        <taxon>Agaricales</taxon>
        <taxon>Marasmiineae</taxon>
        <taxon>Omphalotaceae</taxon>
        <taxon>Rhodocollybia</taxon>
    </lineage>
</organism>
<feature type="compositionally biased region" description="Basic and acidic residues" evidence="2">
    <location>
        <begin position="480"/>
        <end position="491"/>
    </location>
</feature>
<feature type="domain" description="Peptidase A1" evidence="4">
    <location>
        <begin position="6"/>
        <end position="350"/>
    </location>
</feature>
<reference evidence="5" key="1">
    <citation type="submission" date="2020-11" db="EMBL/GenBank/DDBJ databases">
        <authorList>
            <consortium name="DOE Joint Genome Institute"/>
            <person name="Ahrendt S."/>
            <person name="Riley R."/>
            <person name="Andreopoulos W."/>
            <person name="Labutti K."/>
            <person name="Pangilinan J."/>
            <person name="Ruiz-Duenas F.J."/>
            <person name="Barrasa J.M."/>
            <person name="Sanchez-Garcia M."/>
            <person name="Camarero S."/>
            <person name="Miyauchi S."/>
            <person name="Serrano A."/>
            <person name="Linde D."/>
            <person name="Babiker R."/>
            <person name="Drula E."/>
            <person name="Ayuso-Fernandez I."/>
            <person name="Pacheco R."/>
            <person name="Padilla G."/>
            <person name="Ferreira P."/>
            <person name="Barriuso J."/>
            <person name="Kellner H."/>
            <person name="Castanera R."/>
            <person name="Alfaro M."/>
            <person name="Ramirez L."/>
            <person name="Pisabarro A.G."/>
            <person name="Kuo A."/>
            <person name="Tritt A."/>
            <person name="Lipzen A."/>
            <person name="He G."/>
            <person name="Yan M."/>
            <person name="Ng V."/>
            <person name="Cullen D."/>
            <person name="Martin F."/>
            <person name="Rosso M.-N."/>
            <person name="Henrissat B."/>
            <person name="Hibbett D."/>
            <person name="Martinez A.T."/>
            <person name="Grigoriev I.V."/>
        </authorList>
    </citation>
    <scope>NUCLEOTIDE SEQUENCE</scope>
    <source>
        <strain evidence="5">AH 40177</strain>
    </source>
</reference>
<dbReference type="PRINTS" id="PR00792">
    <property type="entry name" value="PEPSIN"/>
</dbReference>
<keyword evidence="3" id="KW-0472">Membrane</keyword>
<dbReference type="Gene3D" id="2.40.70.10">
    <property type="entry name" value="Acid Proteases"/>
    <property type="match status" value="2"/>
</dbReference>
<dbReference type="InterPro" id="IPR021109">
    <property type="entry name" value="Peptidase_aspartic_dom_sf"/>
</dbReference>
<dbReference type="SUPFAM" id="SSF50630">
    <property type="entry name" value="Acid proteases"/>
    <property type="match status" value="1"/>
</dbReference>
<dbReference type="GO" id="GO:0004190">
    <property type="term" value="F:aspartic-type endopeptidase activity"/>
    <property type="evidence" value="ECO:0007669"/>
    <property type="project" value="InterPro"/>
</dbReference>
<dbReference type="OrthoDB" id="15189at2759"/>
<feature type="region of interest" description="Disordered" evidence="2">
    <location>
        <begin position="480"/>
        <end position="506"/>
    </location>
</feature>
<dbReference type="Pfam" id="PF00026">
    <property type="entry name" value="Asp"/>
    <property type="match status" value="1"/>
</dbReference>
<comment type="caution">
    <text evidence="5">The sequence shown here is derived from an EMBL/GenBank/DDBJ whole genome shotgun (WGS) entry which is preliminary data.</text>
</comment>
<evidence type="ECO:0000256" key="1">
    <source>
        <dbReference type="ARBA" id="ARBA00007447"/>
    </source>
</evidence>
<comment type="similarity">
    <text evidence="1">Belongs to the peptidase A1 family.</text>
</comment>
<accession>A0A9P5U761</accession>
<evidence type="ECO:0000256" key="2">
    <source>
        <dbReference type="SAM" id="MobiDB-lite"/>
    </source>
</evidence>
<dbReference type="InterPro" id="IPR001461">
    <property type="entry name" value="Aspartic_peptidase_A1"/>
</dbReference>
<sequence>MSDTSYTCNITLGGEQFEVQIDTGSVDLWVIGNVPGTHNTTVPFSESYGKGSATGFINTAELVFDNFVIENQAYVLVDKVDQMPNTPGTGLIGFGPSSESVEGGIAKLIGTPAGDPPLDRIFRQNMSTPNILTILLSRASEQSLENNNTYISLLEEQPGQLTVGEVIPEYESVTKQPKLPALVDNVNQHWMTLLDPNGIVWQDGTKINTTSTHVETAIGQSDQLRVVFDSGFTLPQMPAAITDAIYGRIPGANFSSEYGVWLVPCDYELNISFFFENVEFPIHPLDLTLFEATEGEENICAGSFQPIAANIANDPTFGSFDAILGMAFLRNAYLLINFGDFVDGSNSSVANPYMQLLPTINTTLAHQDFVNVRLGGKDTTGSQAPLLPVGQGQTSSSASSASDLSGDLSQSDSSTSSQRFYQTTWFIIVISVIGAFVLACIAWSVYVRVRRTRRSNVRSESAFVPPMGSYKPLIMKDEDRSSIPRYNDHETGAGNGYHDPYYSDRA</sequence>
<evidence type="ECO:0000259" key="4">
    <source>
        <dbReference type="PROSITE" id="PS51767"/>
    </source>
</evidence>
<dbReference type="EMBL" id="JADNRY010000060">
    <property type="protein sequence ID" value="KAF9068507.1"/>
    <property type="molecule type" value="Genomic_DNA"/>
</dbReference>
<evidence type="ECO:0000256" key="3">
    <source>
        <dbReference type="SAM" id="Phobius"/>
    </source>
</evidence>
<dbReference type="CDD" id="cd05471">
    <property type="entry name" value="pepsin_like"/>
    <property type="match status" value="1"/>
</dbReference>
<feature type="transmembrane region" description="Helical" evidence="3">
    <location>
        <begin position="425"/>
        <end position="446"/>
    </location>
</feature>
<evidence type="ECO:0000313" key="5">
    <source>
        <dbReference type="EMBL" id="KAF9068507.1"/>
    </source>
</evidence>